<organism evidence="4 5">
    <name type="scientific">Lentinus tigrinus ALCF2SS1-6</name>
    <dbReference type="NCBI Taxonomy" id="1328759"/>
    <lineage>
        <taxon>Eukaryota</taxon>
        <taxon>Fungi</taxon>
        <taxon>Dikarya</taxon>
        <taxon>Basidiomycota</taxon>
        <taxon>Agaricomycotina</taxon>
        <taxon>Agaricomycetes</taxon>
        <taxon>Polyporales</taxon>
        <taxon>Polyporaceae</taxon>
        <taxon>Lentinus</taxon>
    </lineage>
</organism>
<feature type="compositionally biased region" description="Acidic residues" evidence="2">
    <location>
        <begin position="407"/>
        <end position="421"/>
    </location>
</feature>
<feature type="domain" description="UFSP1/2/DUB catalytic" evidence="3">
    <location>
        <begin position="176"/>
        <end position="346"/>
    </location>
</feature>
<evidence type="ECO:0000313" key="5">
    <source>
        <dbReference type="Proteomes" id="UP000313359"/>
    </source>
</evidence>
<keyword evidence="5" id="KW-1185">Reference proteome</keyword>
<dbReference type="AlphaFoldDB" id="A0A5C2SZ73"/>
<dbReference type="Gene3D" id="3.90.70.130">
    <property type="match status" value="1"/>
</dbReference>
<dbReference type="Proteomes" id="UP000313359">
    <property type="component" value="Unassembled WGS sequence"/>
</dbReference>
<protein>
    <recommendedName>
        <fullName evidence="3">UFSP1/2/DUB catalytic domain-containing protein</fullName>
    </recommendedName>
</protein>
<proteinExistence type="predicted"/>
<dbReference type="InterPro" id="IPR012462">
    <property type="entry name" value="UFSP1/2_DUB_cat"/>
</dbReference>
<evidence type="ECO:0000313" key="4">
    <source>
        <dbReference type="EMBL" id="RPD65986.1"/>
    </source>
</evidence>
<gene>
    <name evidence="4" type="ORF">L227DRAFT_597351</name>
</gene>
<evidence type="ECO:0000256" key="1">
    <source>
        <dbReference type="ARBA" id="ARBA00022801"/>
    </source>
</evidence>
<accession>A0A5C2SZ73</accession>
<dbReference type="STRING" id="1328759.A0A5C2SZ73"/>
<feature type="region of interest" description="Disordered" evidence="2">
    <location>
        <begin position="380"/>
        <end position="438"/>
    </location>
</feature>
<name>A0A5C2SZ73_9APHY</name>
<dbReference type="EMBL" id="ML122251">
    <property type="protein sequence ID" value="RPD65986.1"/>
    <property type="molecule type" value="Genomic_DNA"/>
</dbReference>
<evidence type="ECO:0000259" key="3">
    <source>
        <dbReference type="Pfam" id="PF07910"/>
    </source>
</evidence>
<evidence type="ECO:0000256" key="2">
    <source>
        <dbReference type="SAM" id="MobiDB-lite"/>
    </source>
</evidence>
<dbReference type="GO" id="GO:0016787">
    <property type="term" value="F:hydrolase activity"/>
    <property type="evidence" value="ECO:0007669"/>
    <property type="project" value="UniProtKB-KW"/>
</dbReference>
<sequence length="458" mass="50229">MPATSSALTDDEIEIVDHNIPNEFICQLCSQDLGPLTIPQRQYHYDEHLLDEPQVIAEASGSNLSGGATRRHKSPGITASFKSKSVKPVSKTGFNPLSFAKGRSVTNEGKNVFWHASLTVEPPSNFSPGTNSGTDCSREHSYNPTNGVPPNVHGYVSSKQCMCKESLGTAHGDAGVYRNYLMACAALMDQQHQPMYFPLLDAPVPPGIRNFQILLERAWRDGYDEEGAHQLNRELLDTCKWIGTAELYVAFTYRGIPAQLVDFVLSNGVEPLLQWILNYFSGADPQPKSATVGDALRGARPVIVTDKLPIILQHNGHSRTIVGCERVKGGGLNLLTFDPAKRILSNIRQAGLQHHNPAPANNPSSPSKSAKVLHHVMHPVETIKSHKRKSPDTGAGSSKRKRIGSAPDDDNVIIITDDEEEPAQRPAGGFDLPRRNEPDGWNYTEVLKLFRIDGKSLQ</sequence>
<reference evidence="4" key="1">
    <citation type="journal article" date="2018" name="Genome Biol. Evol.">
        <title>Genomics and development of Lentinus tigrinus, a white-rot wood-decaying mushroom with dimorphic fruiting bodies.</title>
        <authorList>
            <person name="Wu B."/>
            <person name="Xu Z."/>
            <person name="Knudson A."/>
            <person name="Carlson A."/>
            <person name="Chen N."/>
            <person name="Kovaka S."/>
            <person name="LaButti K."/>
            <person name="Lipzen A."/>
            <person name="Pennachio C."/>
            <person name="Riley R."/>
            <person name="Schakwitz W."/>
            <person name="Umezawa K."/>
            <person name="Ohm R.A."/>
            <person name="Grigoriev I.V."/>
            <person name="Nagy L.G."/>
            <person name="Gibbons J."/>
            <person name="Hibbett D."/>
        </authorList>
    </citation>
    <scope>NUCLEOTIDE SEQUENCE [LARGE SCALE GENOMIC DNA]</scope>
    <source>
        <strain evidence="4">ALCF2SS1-6</strain>
    </source>
</reference>
<keyword evidence="1" id="KW-0378">Hydrolase</keyword>
<dbReference type="OrthoDB" id="288987at2759"/>
<dbReference type="Pfam" id="PF07910">
    <property type="entry name" value="Peptidase_C78"/>
    <property type="match status" value="1"/>
</dbReference>